<gene>
    <name evidence="1" type="ORF">SAMN04488067_11213</name>
</gene>
<protein>
    <recommendedName>
        <fullName evidence="3">DUF4112 domain-containing protein</fullName>
    </recommendedName>
</protein>
<evidence type="ECO:0008006" key="3">
    <source>
        <dbReference type="Google" id="ProtNLM"/>
    </source>
</evidence>
<dbReference type="PANTHER" id="PTHR35519:SF2">
    <property type="entry name" value="PH DOMAIN PROTEIN"/>
    <property type="match status" value="1"/>
</dbReference>
<dbReference type="Proteomes" id="UP000324020">
    <property type="component" value="Unassembled WGS sequence"/>
</dbReference>
<dbReference type="EMBL" id="FNBO01000012">
    <property type="protein sequence ID" value="SDF98105.1"/>
    <property type="molecule type" value="Genomic_DNA"/>
</dbReference>
<dbReference type="Pfam" id="PF13430">
    <property type="entry name" value="DUF4112"/>
    <property type="match status" value="1"/>
</dbReference>
<proteinExistence type="predicted"/>
<evidence type="ECO:0000313" key="2">
    <source>
        <dbReference type="Proteomes" id="UP000324020"/>
    </source>
</evidence>
<keyword evidence="2" id="KW-1185">Reference proteome</keyword>
<dbReference type="OrthoDB" id="156248at2157"/>
<evidence type="ECO:0000313" key="1">
    <source>
        <dbReference type="EMBL" id="SDF98105.1"/>
    </source>
</evidence>
<dbReference type="PANTHER" id="PTHR35519">
    <property type="entry name" value="MEMBRANE PROTEINS"/>
    <property type="match status" value="1"/>
</dbReference>
<organism evidence="1 2">
    <name type="scientific">Halorubrum xinjiangense</name>
    <dbReference type="NCBI Taxonomy" id="261291"/>
    <lineage>
        <taxon>Archaea</taxon>
        <taxon>Methanobacteriati</taxon>
        <taxon>Methanobacteriota</taxon>
        <taxon>Stenosarchaea group</taxon>
        <taxon>Halobacteria</taxon>
        <taxon>Halobacteriales</taxon>
        <taxon>Haloferacaceae</taxon>
        <taxon>Halorubrum</taxon>
    </lineage>
</organism>
<name>A0A1G7QI17_9EURY</name>
<sequence>MTSAQQNEFLAEFNERIDRLPDSVDRAAIKRIQFVAYVLDEGVRVPGIGYRIGIDPLLGILPGAGDVLTGGISLYIVVEAARLGVSYTTLLRMIANISLDVLVGTVPVVGDLFDVAWKANTRNFELVIEALAADA</sequence>
<dbReference type="AlphaFoldDB" id="A0A1G7QI17"/>
<reference evidence="1 2" key="1">
    <citation type="submission" date="2016-10" db="EMBL/GenBank/DDBJ databases">
        <authorList>
            <person name="Varghese N."/>
            <person name="Submissions S."/>
        </authorList>
    </citation>
    <scope>NUCLEOTIDE SEQUENCE [LARGE SCALE GENOMIC DNA]</scope>
    <source>
        <strain evidence="1 2">CGMCC 1.3527</strain>
    </source>
</reference>
<accession>A0A1G7QI17</accession>
<dbReference type="RefSeq" id="WP_149799405.1">
    <property type="nucleotide sequence ID" value="NZ_FNBO01000012.1"/>
</dbReference>
<dbReference type="InterPro" id="IPR025187">
    <property type="entry name" value="DUF4112"/>
</dbReference>